<evidence type="ECO:0000313" key="2">
    <source>
        <dbReference type="EMBL" id="TWJ15350.1"/>
    </source>
</evidence>
<accession>A0A562VBV9</accession>
<dbReference type="AlphaFoldDB" id="A0A562VBV9"/>
<gene>
    <name evidence="2" type="ORF">LX16_1051</name>
</gene>
<organism evidence="2 3">
    <name type="scientific">Stackebrandtia albiflava</name>
    <dbReference type="NCBI Taxonomy" id="406432"/>
    <lineage>
        <taxon>Bacteria</taxon>
        <taxon>Bacillati</taxon>
        <taxon>Actinomycetota</taxon>
        <taxon>Actinomycetes</taxon>
        <taxon>Glycomycetales</taxon>
        <taxon>Glycomycetaceae</taxon>
        <taxon>Stackebrandtia</taxon>
    </lineage>
</organism>
<dbReference type="Pfam" id="PF19806">
    <property type="entry name" value="DUF6289"/>
    <property type="match status" value="1"/>
</dbReference>
<comment type="caution">
    <text evidence="2">The sequence shown here is derived from an EMBL/GenBank/DDBJ whole genome shotgun (WGS) entry which is preliminary data.</text>
</comment>
<dbReference type="InterPro" id="IPR006311">
    <property type="entry name" value="TAT_signal"/>
</dbReference>
<dbReference type="RefSeq" id="WP_147133883.1">
    <property type="nucleotide sequence ID" value="NZ_BAABIJ010000001.1"/>
</dbReference>
<dbReference type="OrthoDB" id="3543232at2"/>
<proteinExistence type="predicted"/>
<dbReference type="PROSITE" id="PS51318">
    <property type="entry name" value="TAT"/>
    <property type="match status" value="1"/>
</dbReference>
<evidence type="ECO:0000313" key="3">
    <source>
        <dbReference type="Proteomes" id="UP000321617"/>
    </source>
</evidence>
<evidence type="ECO:0008006" key="4">
    <source>
        <dbReference type="Google" id="ProtNLM"/>
    </source>
</evidence>
<evidence type="ECO:0000256" key="1">
    <source>
        <dbReference type="SAM" id="SignalP"/>
    </source>
</evidence>
<feature type="signal peptide" evidence="1">
    <location>
        <begin position="1"/>
        <end position="36"/>
    </location>
</feature>
<keyword evidence="3" id="KW-1185">Reference proteome</keyword>
<reference evidence="2 3" key="1">
    <citation type="journal article" date="2013" name="Stand. Genomic Sci.">
        <title>Genomic Encyclopedia of Type Strains, Phase I: The one thousand microbial genomes (KMG-I) project.</title>
        <authorList>
            <person name="Kyrpides N.C."/>
            <person name="Woyke T."/>
            <person name="Eisen J.A."/>
            <person name="Garrity G."/>
            <person name="Lilburn T.G."/>
            <person name="Beck B.J."/>
            <person name="Whitman W.B."/>
            <person name="Hugenholtz P."/>
            <person name="Klenk H.P."/>
        </authorList>
    </citation>
    <scope>NUCLEOTIDE SEQUENCE [LARGE SCALE GENOMIC DNA]</scope>
    <source>
        <strain evidence="2 3">DSM 45044</strain>
    </source>
</reference>
<dbReference type="Proteomes" id="UP000321617">
    <property type="component" value="Unassembled WGS sequence"/>
</dbReference>
<protein>
    <recommendedName>
        <fullName evidence="4">Peptidase inhibitor family I36</fullName>
    </recommendedName>
</protein>
<keyword evidence="1" id="KW-0732">Signal</keyword>
<dbReference type="EMBL" id="VLLL01000005">
    <property type="protein sequence ID" value="TWJ15350.1"/>
    <property type="molecule type" value="Genomic_DNA"/>
</dbReference>
<sequence length="85" mass="9072">MSTSPVLRRIQVLAVAGVTAAAVVIGTTATPAAANACPLGYDCQTTWYSDSAKTQAVGGEWTDCYGYTVDWGERGPYMTHSRHRC</sequence>
<name>A0A562VBV9_9ACTN</name>
<dbReference type="InterPro" id="IPR046256">
    <property type="entry name" value="DUF6289"/>
</dbReference>
<feature type="chain" id="PRO_5038819820" description="Peptidase inhibitor family I36" evidence="1">
    <location>
        <begin position="37"/>
        <end position="85"/>
    </location>
</feature>